<protein>
    <submittedName>
        <fullName evidence="2">Uncharacterized protein</fullName>
    </submittedName>
</protein>
<dbReference type="AlphaFoldDB" id="A0A1J5NWC2"/>
<evidence type="ECO:0000313" key="2">
    <source>
        <dbReference type="EMBL" id="OIQ63022.1"/>
    </source>
</evidence>
<gene>
    <name evidence="2" type="ORF">GALL_554430</name>
</gene>
<dbReference type="EMBL" id="MLJW01009382">
    <property type="protein sequence ID" value="OIQ63022.1"/>
    <property type="molecule type" value="Genomic_DNA"/>
</dbReference>
<feature type="region of interest" description="Disordered" evidence="1">
    <location>
        <begin position="44"/>
        <end position="64"/>
    </location>
</feature>
<accession>A0A1J5NWC2</accession>
<name>A0A1J5NWC2_9ZZZZ</name>
<comment type="caution">
    <text evidence="2">The sequence shown here is derived from an EMBL/GenBank/DDBJ whole genome shotgun (WGS) entry which is preliminary data.</text>
</comment>
<sequence>MESSSSELKPYSVVRYRLSTPPTTAQSINPAAIMRCALAKALALDEQADDTTMEGPRSPKRTRA</sequence>
<evidence type="ECO:0000256" key="1">
    <source>
        <dbReference type="SAM" id="MobiDB-lite"/>
    </source>
</evidence>
<reference evidence="2" key="1">
    <citation type="submission" date="2016-10" db="EMBL/GenBank/DDBJ databases">
        <title>Sequence of Gallionella enrichment culture.</title>
        <authorList>
            <person name="Poehlein A."/>
            <person name="Muehling M."/>
            <person name="Daniel R."/>
        </authorList>
    </citation>
    <scope>NUCLEOTIDE SEQUENCE</scope>
</reference>
<proteinExistence type="predicted"/>
<organism evidence="2">
    <name type="scientific">mine drainage metagenome</name>
    <dbReference type="NCBI Taxonomy" id="410659"/>
    <lineage>
        <taxon>unclassified sequences</taxon>
        <taxon>metagenomes</taxon>
        <taxon>ecological metagenomes</taxon>
    </lineage>
</organism>